<evidence type="ECO:0008006" key="5">
    <source>
        <dbReference type="Google" id="ProtNLM"/>
    </source>
</evidence>
<feature type="chain" id="PRO_5017639969" description="TonB-dependent receptor plug domain-containing protein" evidence="2">
    <location>
        <begin position="28"/>
        <end position="327"/>
    </location>
</feature>
<sequence>MQRCLFKWQVLSFGILCLVAIANTTLAQDTTICLSMQMKDATLERFFELVKDQSDFKPVYGTTHARGLRLITYQANKVPLYRILDTVLGRLGLGYRFNRNFICLHKDSLKVAQFPVVLWGKVTDHKGEPLGGISVQNISTNQYVITSQEGFFELAWPPGSLVVGFSGKGWEGRSMNIVEAGQLLQVLLDPLPATLQEVVIKGYYETTRRDNTGSVIKVKGTDLQASDGNVLAALQGRVPGLLITQVSGAPGSSAMPRVGGRASIGSKPGSDNLLLNEPLQVWNNMPLSTGSRPVTHTSSAAGDPQAGSGGSVVKISLTPMILNPLRY</sequence>
<dbReference type="InterPro" id="IPR037066">
    <property type="entry name" value="Plug_dom_sf"/>
</dbReference>
<dbReference type="Proteomes" id="UP000263900">
    <property type="component" value="Chromosome"/>
</dbReference>
<dbReference type="AlphaFoldDB" id="A0A3B7MWL2"/>
<organism evidence="3 4">
    <name type="scientific">Paraflavitalea soli</name>
    <dbReference type="NCBI Taxonomy" id="2315862"/>
    <lineage>
        <taxon>Bacteria</taxon>
        <taxon>Pseudomonadati</taxon>
        <taxon>Bacteroidota</taxon>
        <taxon>Chitinophagia</taxon>
        <taxon>Chitinophagales</taxon>
        <taxon>Chitinophagaceae</taxon>
        <taxon>Paraflavitalea</taxon>
    </lineage>
</organism>
<dbReference type="SUPFAM" id="SSF49464">
    <property type="entry name" value="Carboxypeptidase regulatory domain-like"/>
    <property type="match status" value="1"/>
</dbReference>
<proteinExistence type="predicted"/>
<keyword evidence="2" id="KW-0732">Signal</keyword>
<dbReference type="KEGG" id="pseg:D3H65_12595"/>
<evidence type="ECO:0000256" key="1">
    <source>
        <dbReference type="SAM" id="MobiDB-lite"/>
    </source>
</evidence>
<feature type="signal peptide" evidence="2">
    <location>
        <begin position="1"/>
        <end position="27"/>
    </location>
</feature>
<evidence type="ECO:0000313" key="3">
    <source>
        <dbReference type="EMBL" id="AXY74771.1"/>
    </source>
</evidence>
<dbReference type="EMBL" id="CP032157">
    <property type="protein sequence ID" value="AXY74771.1"/>
    <property type="molecule type" value="Genomic_DNA"/>
</dbReference>
<gene>
    <name evidence="3" type="ORF">D3H65_12595</name>
</gene>
<dbReference type="SUPFAM" id="SSF56935">
    <property type="entry name" value="Porins"/>
    <property type="match status" value="1"/>
</dbReference>
<dbReference type="OrthoDB" id="9768177at2"/>
<dbReference type="RefSeq" id="WP_119050654.1">
    <property type="nucleotide sequence ID" value="NZ_CP032157.1"/>
</dbReference>
<accession>A0A3B7MWL2</accession>
<dbReference type="Gene3D" id="2.60.40.1120">
    <property type="entry name" value="Carboxypeptidase-like, regulatory domain"/>
    <property type="match status" value="1"/>
</dbReference>
<dbReference type="InterPro" id="IPR008969">
    <property type="entry name" value="CarboxyPept-like_regulatory"/>
</dbReference>
<evidence type="ECO:0000256" key="2">
    <source>
        <dbReference type="SAM" id="SignalP"/>
    </source>
</evidence>
<keyword evidence="4" id="KW-1185">Reference proteome</keyword>
<feature type="region of interest" description="Disordered" evidence="1">
    <location>
        <begin position="285"/>
        <end position="309"/>
    </location>
</feature>
<feature type="compositionally biased region" description="Polar residues" evidence="1">
    <location>
        <begin position="285"/>
        <end position="300"/>
    </location>
</feature>
<evidence type="ECO:0000313" key="4">
    <source>
        <dbReference type="Proteomes" id="UP000263900"/>
    </source>
</evidence>
<name>A0A3B7MWL2_9BACT</name>
<reference evidence="3 4" key="1">
    <citation type="submission" date="2018-09" db="EMBL/GenBank/DDBJ databases">
        <title>Genome sequencing of strain 6GH32-13.</title>
        <authorList>
            <person name="Weon H.-Y."/>
            <person name="Heo J."/>
            <person name="Kwon S.-W."/>
        </authorList>
    </citation>
    <scope>NUCLEOTIDE SEQUENCE [LARGE SCALE GENOMIC DNA]</scope>
    <source>
        <strain evidence="3 4">5GH32-13</strain>
    </source>
</reference>
<protein>
    <recommendedName>
        <fullName evidence="5">TonB-dependent receptor plug domain-containing protein</fullName>
    </recommendedName>
</protein>
<dbReference type="Gene3D" id="2.170.130.10">
    <property type="entry name" value="TonB-dependent receptor, plug domain"/>
    <property type="match status" value="1"/>
</dbReference>